<evidence type="ECO:0000256" key="3">
    <source>
        <dbReference type="ARBA" id="ARBA00022491"/>
    </source>
</evidence>
<evidence type="ECO:0000313" key="13">
    <source>
        <dbReference type="Proteomes" id="UP000886700"/>
    </source>
</evidence>
<dbReference type="InterPro" id="IPR044867">
    <property type="entry name" value="DEUBAD_dom"/>
</dbReference>
<dbReference type="OrthoDB" id="9348951at2759"/>
<dbReference type="InterPro" id="IPR024811">
    <property type="entry name" value="ASX/ASX-like"/>
</dbReference>
<evidence type="ECO:0000259" key="12">
    <source>
        <dbReference type="PROSITE" id="PS51916"/>
    </source>
</evidence>
<dbReference type="InterPro" id="IPR028020">
    <property type="entry name" value="ASX_DEUBAD_dom"/>
</dbReference>
<feature type="compositionally biased region" description="Basic and acidic residues" evidence="10">
    <location>
        <begin position="204"/>
        <end position="217"/>
    </location>
</feature>
<feature type="domain" description="HTH HARE-type" evidence="11">
    <location>
        <begin position="10"/>
        <end position="85"/>
    </location>
</feature>
<feature type="region of interest" description="Disordered" evidence="10">
    <location>
        <begin position="746"/>
        <end position="837"/>
    </location>
</feature>
<dbReference type="PANTHER" id="PTHR13578">
    <property type="entry name" value="ADDITIONAL SEX COMBS LIKE PROTEIN ASXL"/>
    <property type="match status" value="1"/>
</dbReference>
<feature type="compositionally biased region" description="Basic and acidic residues" evidence="10">
    <location>
        <begin position="951"/>
        <end position="987"/>
    </location>
</feature>
<feature type="region of interest" description="Disordered" evidence="10">
    <location>
        <begin position="1027"/>
        <end position="1051"/>
    </location>
</feature>
<comment type="similarity">
    <text evidence="2">Belongs to the Asx family.</text>
</comment>
<feature type="compositionally biased region" description="Polar residues" evidence="10">
    <location>
        <begin position="1700"/>
        <end position="1714"/>
    </location>
</feature>
<dbReference type="Pfam" id="PF13919">
    <property type="entry name" value="ASXH"/>
    <property type="match status" value="1"/>
</dbReference>
<feature type="compositionally biased region" description="Polar residues" evidence="10">
    <location>
        <begin position="220"/>
        <end position="229"/>
    </location>
</feature>
<feature type="compositionally biased region" description="Basic and acidic residues" evidence="10">
    <location>
        <begin position="1674"/>
        <end position="1687"/>
    </location>
</feature>
<evidence type="ECO:0000256" key="9">
    <source>
        <dbReference type="ARBA" id="ARBA00023242"/>
    </source>
</evidence>
<dbReference type="eggNOG" id="ENOG502QWPH">
    <property type="taxonomic scope" value="Eukaryota"/>
</dbReference>
<dbReference type="GO" id="GO:0003682">
    <property type="term" value="F:chromatin binding"/>
    <property type="evidence" value="ECO:0007669"/>
    <property type="project" value="TreeGrafter"/>
</dbReference>
<dbReference type="Proteomes" id="UP000886700">
    <property type="component" value="Unplaced"/>
</dbReference>
<feature type="region of interest" description="Disordered" evidence="10">
    <location>
        <begin position="1668"/>
        <end position="1722"/>
    </location>
</feature>
<feature type="region of interest" description="Disordered" evidence="10">
    <location>
        <begin position="372"/>
        <end position="414"/>
    </location>
</feature>
<evidence type="ECO:0000256" key="5">
    <source>
        <dbReference type="ARBA" id="ARBA00022771"/>
    </source>
</evidence>
<feature type="compositionally biased region" description="Basic and acidic residues" evidence="10">
    <location>
        <begin position="1439"/>
        <end position="1452"/>
    </location>
</feature>
<dbReference type="GO" id="GO:0042975">
    <property type="term" value="F:peroxisome proliferator activated receptor binding"/>
    <property type="evidence" value="ECO:0007669"/>
    <property type="project" value="TreeGrafter"/>
</dbReference>
<name>A0A1U8CLZ7_MESAU</name>
<dbReference type="PANTHER" id="PTHR13578:SF18">
    <property type="entry name" value="POLYCOMB GROUP PROTEIN ASXL3-RELATED"/>
    <property type="match status" value="1"/>
</dbReference>
<dbReference type="KEGG" id="maua:101829044"/>
<evidence type="ECO:0000256" key="6">
    <source>
        <dbReference type="ARBA" id="ARBA00022833"/>
    </source>
</evidence>
<keyword evidence="3" id="KW-0678">Repressor</keyword>
<organism evidence="13 14">
    <name type="scientific">Mesocricetus auratus</name>
    <name type="common">Golden hamster</name>
    <dbReference type="NCBI Taxonomy" id="10036"/>
    <lineage>
        <taxon>Eukaryota</taxon>
        <taxon>Metazoa</taxon>
        <taxon>Chordata</taxon>
        <taxon>Craniata</taxon>
        <taxon>Vertebrata</taxon>
        <taxon>Euteleostomi</taxon>
        <taxon>Mammalia</taxon>
        <taxon>Eutheria</taxon>
        <taxon>Euarchontoglires</taxon>
        <taxon>Glires</taxon>
        <taxon>Rodentia</taxon>
        <taxon>Myomorpha</taxon>
        <taxon>Muroidea</taxon>
        <taxon>Cricetidae</taxon>
        <taxon>Cricetinae</taxon>
        <taxon>Mesocricetus</taxon>
    </lineage>
</organism>
<feature type="region of interest" description="Disordered" evidence="10">
    <location>
        <begin position="1430"/>
        <end position="1467"/>
    </location>
</feature>
<dbReference type="PROSITE" id="PS51913">
    <property type="entry name" value="HTH_HARE"/>
    <property type="match status" value="1"/>
</dbReference>
<evidence type="ECO:0000256" key="4">
    <source>
        <dbReference type="ARBA" id="ARBA00022723"/>
    </source>
</evidence>
<feature type="compositionally biased region" description="Polar residues" evidence="10">
    <location>
        <begin position="1620"/>
        <end position="1632"/>
    </location>
</feature>
<dbReference type="InterPro" id="IPR026905">
    <property type="entry name" value="ASX-like_PHD"/>
</dbReference>
<evidence type="ECO:0000256" key="10">
    <source>
        <dbReference type="SAM" id="MobiDB-lite"/>
    </source>
</evidence>
<feature type="compositionally biased region" description="Polar residues" evidence="10">
    <location>
        <begin position="605"/>
        <end position="619"/>
    </location>
</feature>
<proteinExistence type="inferred from homology"/>
<dbReference type="Pfam" id="PF13922">
    <property type="entry name" value="PHD_3"/>
    <property type="match status" value="1"/>
</dbReference>
<evidence type="ECO:0000256" key="2">
    <source>
        <dbReference type="ARBA" id="ARBA00006391"/>
    </source>
</evidence>
<keyword evidence="7" id="KW-0805">Transcription regulation</keyword>
<dbReference type="GO" id="GO:0003677">
    <property type="term" value="F:DNA binding"/>
    <property type="evidence" value="ECO:0007669"/>
    <property type="project" value="InterPro"/>
</dbReference>
<dbReference type="RefSeq" id="XP_012980536.1">
    <property type="nucleotide sequence ID" value="XM_013125082.3"/>
</dbReference>
<feature type="region of interest" description="Disordered" evidence="10">
    <location>
        <begin position="704"/>
        <end position="728"/>
    </location>
</feature>
<evidence type="ECO:0000313" key="14">
    <source>
        <dbReference type="RefSeq" id="XP_012980536.1"/>
    </source>
</evidence>
<feature type="region of interest" description="Disordered" evidence="10">
    <location>
        <begin position="1997"/>
        <end position="2078"/>
    </location>
</feature>
<feature type="region of interest" description="Disordered" evidence="10">
    <location>
        <begin position="1131"/>
        <end position="1150"/>
    </location>
</feature>
<evidence type="ECO:0000259" key="11">
    <source>
        <dbReference type="PROSITE" id="PS51913"/>
    </source>
</evidence>
<feature type="region of interest" description="Disordered" evidence="10">
    <location>
        <begin position="2191"/>
        <end position="2215"/>
    </location>
</feature>
<feature type="compositionally biased region" description="Polar residues" evidence="10">
    <location>
        <begin position="632"/>
        <end position="659"/>
    </location>
</feature>
<reference evidence="14" key="1">
    <citation type="submission" date="2025-08" db="UniProtKB">
        <authorList>
            <consortium name="RefSeq"/>
        </authorList>
    </citation>
    <scope>IDENTIFICATION</scope>
    <source>
        <tissue evidence="14">Liver</tissue>
    </source>
</reference>
<feature type="compositionally biased region" description="Basic and acidic residues" evidence="10">
    <location>
        <begin position="936"/>
        <end position="945"/>
    </location>
</feature>
<feature type="compositionally biased region" description="Basic and acidic residues" evidence="10">
    <location>
        <begin position="660"/>
        <end position="674"/>
    </location>
</feature>
<feature type="region of interest" description="Disordered" evidence="10">
    <location>
        <begin position="183"/>
        <end position="232"/>
    </location>
</feature>
<dbReference type="GO" id="GO:0045944">
    <property type="term" value="P:positive regulation of transcription by RNA polymerase II"/>
    <property type="evidence" value="ECO:0007669"/>
    <property type="project" value="TreeGrafter"/>
</dbReference>
<dbReference type="Pfam" id="PF05066">
    <property type="entry name" value="HARE-HTH"/>
    <property type="match status" value="1"/>
</dbReference>
<feature type="region of interest" description="Disordered" evidence="10">
    <location>
        <begin position="932"/>
        <end position="1011"/>
    </location>
</feature>
<keyword evidence="4" id="KW-0479">Metal-binding</keyword>
<evidence type="ECO:0000256" key="1">
    <source>
        <dbReference type="ARBA" id="ARBA00004123"/>
    </source>
</evidence>
<feature type="compositionally biased region" description="Polar residues" evidence="10">
    <location>
        <begin position="1037"/>
        <end position="1051"/>
    </location>
</feature>
<dbReference type="GO" id="GO:0009887">
    <property type="term" value="P:animal organ morphogenesis"/>
    <property type="evidence" value="ECO:0007669"/>
    <property type="project" value="TreeGrafter"/>
</dbReference>
<feature type="compositionally biased region" description="Pro residues" evidence="10">
    <location>
        <begin position="2024"/>
        <end position="2067"/>
    </location>
</feature>
<feature type="domain" description="DEUBAD" evidence="12">
    <location>
        <begin position="255"/>
        <end position="364"/>
    </location>
</feature>
<dbReference type="GO" id="GO:0035517">
    <property type="term" value="C:PR-DUB complex"/>
    <property type="evidence" value="ECO:0007669"/>
    <property type="project" value="TreeGrafter"/>
</dbReference>
<keyword evidence="5" id="KW-0863">Zinc-finger</keyword>
<dbReference type="CTD" id="80816"/>
<accession>A0A1U8CLZ7</accession>
<keyword evidence="6" id="KW-0862">Zinc</keyword>
<comment type="subcellular location">
    <subcellularLocation>
        <location evidence="1">Nucleus</location>
    </subcellularLocation>
</comment>
<evidence type="ECO:0000256" key="8">
    <source>
        <dbReference type="ARBA" id="ARBA00023163"/>
    </source>
</evidence>
<dbReference type="STRING" id="10036.ENSMAUP00000009220"/>
<dbReference type="GO" id="GO:0008270">
    <property type="term" value="F:zinc ion binding"/>
    <property type="evidence" value="ECO:0007669"/>
    <property type="project" value="UniProtKB-KW"/>
</dbReference>
<feature type="region of interest" description="Disordered" evidence="10">
    <location>
        <begin position="1573"/>
        <end position="1646"/>
    </location>
</feature>
<dbReference type="PROSITE" id="PS51916">
    <property type="entry name" value="DEUBAD"/>
    <property type="match status" value="1"/>
</dbReference>
<keyword evidence="13" id="KW-1185">Reference proteome</keyword>
<keyword evidence="9" id="KW-0539">Nucleus</keyword>
<feature type="compositionally biased region" description="Polar residues" evidence="10">
    <location>
        <begin position="1586"/>
        <end position="1607"/>
    </location>
</feature>
<feature type="compositionally biased region" description="Basic and acidic residues" evidence="10">
    <location>
        <begin position="997"/>
        <end position="1008"/>
    </location>
</feature>
<evidence type="ECO:0000256" key="7">
    <source>
        <dbReference type="ARBA" id="ARBA00023015"/>
    </source>
</evidence>
<feature type="region of interest" description="Disordered" evidence="10">
    <location>
        <begin position="599"/>
        <end position="674"/>
    </location>
</feature>
<sequence length="2262" mass="243711">MKDKRKKKDRTWAEAARLALEKHPNSPMTAKQILEVIQKEGLKETRNGTSPLACLNAMLHTNTRIGDGTFFKIPGKSGLYALKKEESSCSVDGTLDLVCDPDLDGAEMAEASANGEENRVCTKQVTDEVSSTRDCSLTNTAVQSKLVSSFQQHTKKALKQALRQQQKRRNGVSMMVNKTVPRVVLTPLKVSDEQSDSPSGSESKNGEADSSDKEMKHGQKSPTGKQTSQHLKRLKKSGLGHLKWTKAEDIDIETPGSILVNTNLRALINKHTFASFPQHFQQYLLLLLPEVDRQMGSDGILRLSTSALNNEFFAYAAQGWKQRLAEGEFTPEMQLRIRQEIEKEKKTEPWKEKFFERFYGERLGMSREESIKLTSGPNHDGAEGCSSHGNSGVPAASAQTALEEEQPKVMKSSAASEPDFCTTVCPMLEVPGKDVMIESEAEDIFIPEESVIQEEVAEEVETSICECQDEHHKPIPEFSEEAESPATSCEEPQLAAPDDSLEPCVVMNDILETLPHIEVKIDEKLECPQEEMSVVIDQLEICDSLVPCTSSVTHTLEVEQKEQETTVETSTITLRAGPSSLETQFPHEVIAVDMELQSDPEEQLSENACVSETSFSSESPEGACASLPSPGGETQSTSEESCTPASLETTFCSEVSSTENADKHNQRNPTDESLHTSLMSEVSPLATSPEISEASLMSSLPLTSEASPVSNLPLTSEASPMSDLPLTSETSSVSSMLLTSETPFVSSLPIPAETSPVSNSSLNERPAHQQRKSPSGLEEALSPQKGEPSIPTKPLGENLISHPKPLSNIPEPISRSPSIVPAALPPEELHSQTLSQQPCHTHVEMETLYPPSIPELPTTEMTKVKNHSVLQRTEKKVVSSPLEVPAFSEETETKGNEIPQAKLQDKQYVLSVDKAPFLEGSRNKIHKQASTLNRLETSHHSKTSEPSKSPDVIRTDSRESEISKRKTVEHSFGICKEKRARIEEDQSARSLAPSGSPEKEQPPREEPRVPPLKIQLSKIGPPFIIKSQPVSKAESRAPTSTSVSSGRNTGARTLADIKARAQQARAQREAAAAAAVAAAASIVSGAMGSQGEGGKARTLAHIKEQTKAKLFAKHQARVHLFQTSKETRLPTLSSKEEPLNMEASSTPETKMEGSTGVIIINPNCRSPSSKPTHLRETTTVLQQPLNPPQIPETATDLSVHSSDDSIPVSHLTEKIVSSTSSENSSVPMLLNKNPINPIPMSVCSTAVSGAIKEHPFVSPIDKSSVLMSVDSANSTVSACNISMLKSIQGSDTPCIALVPKCIDRTPIPAAPEGTGRSSSMDGKTLLVPSSKAANLVSSQYTSVPAPTVGSNLPNHLCTSSVLIPPTGISNRFASEKIAMSGSEEQTTVSISATMRAALNCGDSVAVTDPLISRPPVAMFSGNMLTVNSYDSPPKLSGESLDKHSGPRNRTDNSGKPQQPPGSFAPATINRSIPCKVIVDHSTTLTSNLSLTVSIGNAETSLDPQSRPVRTDIAIQPVTCPQVSVISRPEQVPSEGVEHGSVFVATSTAKPDSKTLQATCTSLRELPLALPDKLNEASAPSHGFTEQARNSSTFKSESDTTCSNQYNPGNRICWSEDPMRNTGQPVVSHSGSSKQKEYAEQSGPKAVKTEHANYVHVSDLHPRNLITNVSLPVKPEPHEVDKGFRMDTEDFPGPERPPPTTDVTNSASAQQTQALKPSAMSPAEEAISLTTDTLKRLPSAGSSSCRLSSVEANNPLVTQLLQGNLPLEKVLPQPRLGAKLEINRLPLPLQTTSVGKTGLERSMVEMPSSSPNPDGKGYLAGTLAPLQMRKRENHPKKRAARTVGEHAQVKCEPGKMTTEPDVKAVPCVISPGVSQLGHSQPFKQERLNKSSMTNRVMASSEVKQQKRLLPACSFQPSLFHVNKSDGFHADTSTSHRQQLYQMPMAARGPLPTAALLQTSPKTPGGCNAFAFNRHLEQKALGDVNLPSAPHQLRLANMLSPNMPIKEGEDGGGATHTMPSKAAVHPPLPLPPPPPPPPPPPLALPPPPPPPPPLPPPLPTVEVPPPDQKQPPVTMETAKRLSWPQSTGICSNIKSEPLSFEEGLSSSCELGMKQVPYDQNEVKEQLKAFALKNTDFSSYLLSEPQKPFAQLAAQKIPVPQQQPLCGSYPTIHFGSTSFKRAASAIEKSIGILGSSSSPATTPGLPGQNTQMPVQNFADSSSTDELELKCSCRLKAMIVCKGCGAFCHDDCIGPSKLCVACLVVR</sequence>
<dbReference type="GeneID" id="101829044"/>
<dbReference type="InterPro" id="IPR007759">
    <property type="entry name" value="Asxl_HARE-HTH"/>
</dbReference>
<keyword evidence="8" id="KW-0804">Transcription</keyword>
<protein>
    <submittedName>
        <fullName evidence="14">LOW QUALITY PROTEIN: putative Polycomb group protein ASXL3</fullName>
    </submittedName>
</protein>
<gene>
    <name evidence="14" type="primary">Asxl3</name>
</gene>